<dbReference type="Pfam" id="PF14732">
    <property type="entry name" value="UAE_UbL"/>
    <property type="match status" value="1"/>
</dbReference>
<gene>
    <name evidence="4" type="ORF">KIW84_024211</name>
</gene>
<feature type="compositionally biased region" description="Basic and acidic residues" evidence="2">
    <location>
        <begin position="261"/>
        <end position="273"/>
    </location>
</feature>
<evidence type="ECO:0000256" key="1">
    <source>
        <dbReference type="ARBA" id="ARBA00022842"/>
    </source>
</evidence>
<dbReference type="Gramene" id="Psat02G0421100-T1">
    <property type="protein sequence ID" value="KAI5438378.1"/>
    <property type="gene ID" value="KIW84_024211"/>
</dbReference>
<dbReference type="Gene3D" id="3.10.290.20">
    <property type="entry name" value="Ubiquitin-like 2 activating enzyme e1b. Chain: B, domain 3"/>
    <property type="match status" value="1"/>
</dbReference>
<keyword evidence="5" id="KW-1185">Reference proteome</keyword>
<dbReference type="InterPro" id="IPR028077">
    <property type="entry name" value="UAE_UbL_dom"/>
</dbReference>
<dbReference type="Gene3D" id="3.40.1110.10">
    <property type="entry name" value="Calcium-transporting ATPase, cytoplasmic domain N"/>
    <property type="match status" value="1"/>
</dbReference>
<dbReference type="InterPro" id="IPR023299">
    <property type="entry name" value="ATPase_P-typ_cyto_dom_N"/>
</dbReference>
<dbReference type="Proteomes" id="UP001058974">
    <property type="component" value="Chromosome 2"/>
</dbReference>
<evidence type="ECO:0000256" key="2">
    <source>
        <dbReference type="SAM" id="MobiDB-lite"/>
    </source>
</evidence>
<protein>
    <recommendedName>
        <fullName evidence="3">Ubiquitin/SUMO-activating enzyme ubiquitin-like domain-containing protein</fullName>
    </recommendedName>
</protein>
<dbReference type="EMBL" id="JAMSHJ010000002">
    <property type="protein sequence ID" value="KAI5438378.1"/>
    <property type="molecule type" value="Genomic_DNA"/>
</dbReference>
<keyword evidence="1" id="KW-0460">Magnesium</keyword>
<reference evidence="4 5" key="1">
    <citation type="journal article" date="2022" name="Nat. Genet.">
        <title>Improved pea reference genome and pan-genome highlight genomic features and evolutionary characteristics.</title>
        <authorList>
            <person name="Yang T."/>
            <person name="Liu R."/>
            <person name="Luo Y."/>
            <person name="Hu S."/>
            <person name="Wang D."/>
            <person name="Wang C."/>
            <person name="Pandey M.K."/>
            <person name="Ge S."/>
            <person name="Xu Q."/>
            <person name="Li N."/>
            <person name="Li G."/>
            <person name="Huang Y."/>
            <person name="Saxena R.K."/>
            <person name="Ji Y."/>
            <person name="Li M."/>
            <person name="Yan X."/>
            <person name="He Y."/>
            <person name="Liu Y."/>
            <person name="Wang X."/>
            <person name="Xiang C."/>
            <person name="Varshney R.K."/>
            <person name="Ding H."/>
            <person name="Gao S."/>
            <person name="Zong X."/>
        </authorList>
    </citation>
    <scope>NUCLEOTIDE SEQUENCE [LARGE SCALE GENOMIC DNA]</scope>
    <source>
        <strain evidence="4 5">cv. Zhongwan 6</strain>
    </source>
</reference>
<dbReference type="PANTHER" id="PTHR42861">
    <property type="entry name" value="CALCIUM-TRANSPORTING ATPASE"/>
    <property type="match status" value="1"/>
</dbReference>
<accession>A0A9D4YHG1</accession>
<comment type="caution">
    <text evidence="4">The sequence shown here is derived from an EMBL/GenBank/DDBJ whole genome shotgun (WGS) entry which is preliminary data.</text>
</comment>
<feature type="region of interest" description="Disordered" evidence="2">
    <location>
        <begin position="253"/>
        <end position="275"/>
    </location>
</feature>
<name>A0A9D4YHG1_PEA</name>
<sequence length="298" mass="33111">MPVDPFEPNKSCYVCSESPVFLEINTNRSKLEDVVEKIIKAKLGMNLPLIMNASNLLYEAGDIEDGMVAIYDANLEKVLAEFPSPVTGGTMLIVEDFQQKLKCNINIKHKEEFDEEKEPDGMVLSGWTATTETTTFTDYAGCLLTFINSRFNSDVSLNAIAFLRFCAVRLADGGLVFAKGVDAETIVLIIARASRLENQDAIDTVIIVTLADPKEARAGVQEVHFIPLNPTNKRTSVTYTYQEVKIHRVSKGAPKQTPNLAHDETDFERKSSKPELSCINEENTSLNDKILGFPKEIE</sequence>
<evidence type="ECO:0000313" key="5">
    <source>
        <dbReference type="Proteomes" id="UP001058974"/>
    </source>
</evidence>
<feature type="domain" description="Ubiquitin/SUMO-activating enzyme ubiquitin-like" evidence="3">
    <location>
        <begin position="22"/>
        <end position="113"/>
    </location>
</feature>
<organism evidence="4 5">
    <name type="scientific">Pisum sativum</name>
    <name type="common">Garden pea</name>
    <name type="synonym">Lathyrus oleraceus</name>
    <dbReference type="NCBI Taxonomy" id="3888"/>
    <lineage>
        <taxon>Eukaryota</taxon>
        <taxon>Viridiplantae</taxon>
        <taxon>Streptophyta</taxon>
        <taxon>Embryophyta</taxon>
        <taxon>Tracheophyta</taxon>
        <taxon>Spermatophyta</taxon>
        <taxon>Magnoliopsida</taxon>
        <taxon>eudicotyledons</taxon>
        <taxon>Gunneridae</taxon>
        <taxon>Pentapetalae</taxon>
        <taxon>rosids</taxon>
        <taxon>fabids</taxon>
        <taxon>Fabales</taxon>
        <taxon>Fabaceae</taxon>
        <taxon>Papilionoideae</taxon>
        <taxon>50 kb inversion clade</taxon>
        <taxon>NPAAA clade</taxon>
        <taxon>Hologalegina</taxon>
        <taxon>IRL clade</taxon>
        <taxon>Fabeae</taxon>
        <taxon>Lathyrus</taxon>
    </lineage>
</organism>
<evidence type="ECO:0000259" key="3">
    <source>
        <dbReference type="Pfam" id="PF14732"/>
    </source>
</evidence>
<evidence type="ECO:0000313" key="4">
    <source>
        <dbReference type="EMBL" id="KAI5438378.1"/>
    </source>
</evidence>
<dbReference type="GO" id="GO:0000166">
    <property type="term" value="F:nucleotide binding"/>
    <property type="evidence" value="ECO:0007669"/>
    <property type="project" value="InterPro"/>
</dbReference>
<proteinExistence type="predicted"/>
<dbReference type="AlphaFoldDB" id="A0A9D4YHG1"/>